<sequence>MMRTFTPWEYERTRGGVELADAGAFLAGRVTPVVRRPVGELPSGGSVLGIADAVVANDPITGQGANSAAKAAAVHLEAILAHGDKPFDRDFQQAVADRVWDDARHVVRWTGAMLAPPEHVLGLIVAAGEVLAVADRFANGFDTPADFEQWFLEPEGAAEYLASLTPQG</sequence>
<evidence type="ECO:0000313" key="2">
    <source>
        <dbReference type="Proteomes" id="UP001596067"/>
    </source>
</evidence>
<dbReference type="InterPro" id="IPR036188">
    <property type="entry name" value="FAD/NAD-bd_sf"/>
</dbReference>
<reference evidence="2" key="1">
    <citation type="journal article" date="2019" name="Int. J. Syst. Evol. Microbiol.">
        <title>The Global Catalogue of Microorganisms (GCM) 10K type strain sequencing project: providing services to taxonomists for standard genome sequencing and annotation.</title>
        <authorList>
            <consortium name="The Broad Institute Genomics Platform"/>
            <consortium name="The Broad Institute Genome Sequencing Center for Infectious Disease"/>
            <person name="Wu L."/>
            <person name="Ma J."/>
        </authorList>
    </citation>
    <scope>NUCLEOTIDE SEQUENCE [LARGE SCALE GENOMIC DNA]</scope>
    <source>
        <strain evidence="2">CGMCC 4.1469</strain>
    </source>
</reference>
<proteinExistence type="predicted"/>
<organism evidence="1 2">
    <name type="scientific">Kitasatospora aburaviensis</name>
    <dbReference type="NCBI Taxonomy" id="67265"/>
    <lineage>
        <taxon>Bacteria</taxon>
        <taxon>Bacillati</taxon>
        <taxon>Actinomycetota</taxon>
        <taxon>Actinomycetes</taxon>
        <taxon>Kitasatosporales</taxon>
        <taxon>Streptomycetaceae</taxon>
        <taxon>Kitasatospora</taxon>
    </lineage>
</organism>
<evidence type="ECO:0000313" key="1">
    <source>
        <dbReference type="EMBL" id="MFC5890717.1"/>
    </source>
</evidence>
<name>A0ABW1F8G7_9ACTN</name>
<dbReference type="Proteomes" id="UP001596067">
    <property type="component" value="Unassembled WGS sequence"/>
</dbReference>
<dbReference type="SUPFAM" id="SSF51905">
    <property type="entry name" value="FAD/NAD(P)-binding domain"/>
    <property type="match status" value="1"/>
</dbReference>
<gene>
    <name evidence="1" type="ORF">ACFP0N_37765</name>
</gene>
<accession>A0ABW1F8G7</accession>
<dbReference type="EMBL" id="JBHSOD010000092">
    <property type="protein sequence ID" value="MFC5890717.1"/>
    <property type="molecule type" value="Genomic_DNA"/>
</dbReference>
<keyword evidence="2" id="KW-1185">Reference proteome</keyword>
<dbReference type="Gene3D" id="3.50.50.60">
    <property type="entry name" value="FAD/NAD(P)-binding domain"/>
    <property type="match status" value="1"/>
</dbReference>
<protein>
    <submittedName>
        <fullName evidence="1">Uncharacterized protein</fullName>
    </submittedName>
</protein>
<comment type="caution">
    <text evidence="1">The sequence shown here is derived from an EMBL/GenBank/DDBJ whole genome shotgun (WGS) entry which is preliminary data.</text>
</comment>
<dbReference type="RefSeq" id="WP_380237752.1">
    <property type="nucleotide sequence ID" value="NZ_BAAAVH010000050.1"/>
</dbReference>